<organism evidence="1">
    <name type="scientific">Sesamum calycinum</name>
    <dbReference type="NCBI Taxonomy" id="2727403"/>
    <lineage>
        <taxon>Eukaryota</taxon>
        <taxon>Viridiplantae</taxon>
        <taxon>Streptophyta</taxon>
        <taxon>Embryophyta</taxon>
        <taxon>Tracheophyta</taxon>
        <taxon>Spermatophyta</taxon>
        <taxon>Magnoliopsida</taxon>
        <taxon>eudicotyledons</taxon>
        <taxon>Gunneridae</taxon>
        <taxon>Pentapetalae</taxon>
        <taxon>asterids</taxon>
        <taxon>lamiids</taxon>
        <taxon>Lamiales</taxon>
        <taxon>Pedaliaceae</taxon>
        <taxon>Sesamum</taxon>
    </lineage>
</organism>
<evidence type="ECO:0000313" key="1">
    <source>
        <dbReference type="EMBL" id="KAL0342864.1"/>
    </source>
</evidence>
<protein>
    <submittedName>
        <fullName evidence="1">Uncharacterized protein</fullName>
    </submittedName>
</protein>
<comment type="caution">
    <text evidence="1">The sequence shown here is derived from an EMBL/GenBank/DDBJ whole genome shotgun (WGS) entry which is preliminary data.</text>
</comment>
<dbReference type="GO" id="GO:0007346">
    <property type="term" value="P:regulation of mitotic cell cycle"/>
    <property type="evidence" value="ECO:0007669"/>
    <property type="project" value="InterPro"/>
</dbReference>
<dbReference type="EMBL" id="JACGWM010000011">
    <property type="protein sequence ID" value="KAL0342864.1"/>
    <property type="molecule type" value="Genomic_DNA"/>
</dbReference>
<gene>
    <name evidence="1" type="ORF">Scaly_1949000</name>
</gene>
<reference evidence="1" key="2">
    <citation type="journal article" date="2024" name="Plant">
        <title>Genomic evolution and insights into agronomic trait innovations of Sesamum species.</title>
        <authorList>
            <person name="Miao H."/>
            <person name="Wang L."/>
            <person name="Qu L."/>
            <person name="Liu H."/>
            <person name="Sun Y."/>
            <person name="Le M."/>
            <person name="Wang Q."/>
            <person name="Wei S."/>
            <person name="Zheng Y."/>
            <person name="Lin W."/>
            <person name="Duan Y."/>
            <person name="Cao H."/>
            <person name="Xiong S."/>
            <person name="Wang X."/>
            <person name="Wei L."/>
            <person name="Li C."/>
            <person name="Ma Q."/>
            <person name="Ju M."/>
            <person name="Zhao R."/>
            <person name="Li G."/>
            <person name="Mu C."/>
            <person name="Tian Q."/>
            <person name="Mei H."/>
            <person name="Zhang T."/>
            <person name="Gao T."/>
            <person name="Zhang H."/>
        </authorList>
    </citation>
    <scope>NUCLEOTIDE SEQUENCE</scope>
    <source>
        <strain evidence="1">KEN8</strain>
    </source>
</reference>
<sequence length="255" mass="28887">MERPLALKPLSIQDENSAIHHKINMFALSAVLNLEHIEAAADGKSKSSKLVARKAGVVLESRKALTDITNKSSIHREASSQKKNSQNKKCNIAEDGDLHQQVIEGEALSKKKSSTNEKLNIAEEGFLHDHNKCIEAQKVALELDFWDTVLPGHDNSYKFQRYLLEYMRTDSKLFFDADSADQIMKQAKSDPDIDSTTCHRVLEELSMSEFSDWFKSWWKSPPSSPIHWDSSPLSPFAWDLESVELLLKEDDSDDV</sequence>
<reference evidence="1" key="1">
    <citation type="submission" date="2020-06" db="EMBL/GenBank/DDBJ databases">
        <authorList>
            <person name="Li T."/>
            <person name="Hu X."/>
            <person name="Zhang T."/>
            <person name="Song X."/>
            <person name="Zhang H."/>
            <person name="Dai N."/>
            <person name="Sheng W."/>
            <person name="Hou X."/>
            <person name="Wei L."/>
        </authorList>
    </citation>
    <scope>NUCLEOTIDE SEQUENCE</scope>
    <source>
        <strain evidence="1">KEN8</strain>
        <tissue evidence="1">Leaf</tissue>
    </source>
</reference>
<dbReference type="InterPro" id="IPR039326">
    <property type="entry name" value="Patronus"/>
</dbReference>
<accession>A0AAW2NJC5</accession>
<dbReference type="PANTHER" id="PTHR35125">
    <property type="entry name" value="NEURON NAVIGATOR 1-LIKE-RELATED"/>
    <property type="match status" value="1"/>
</dbReference>
<dbReference type="PANTHER" id="PTHR35125:SF1">
    <property type="entry name" value="PROTEIN PATRONUS 2"/>
    <property type="match status" value="1"/>
</dbReference>
<name>A0AAW2NJC5_9LAMI</name>
<dbReference type="AlphaFoldDB" id="A0AAW2NJC5"/>
<proteinExistence type="predicted"/>